<dbReference type="Proteomes" id="UP000295070">
    <property type="component" value="Chromosome 19"/>
</dbReference>
<dbReference type="InterPro" id="IPR003599">
    <property type="entry name" value="Ig_sub"/>
</dbReference>
<dbReference type="InterPro" id="IPR007110">
    <property type="entry name" value="Ig-like_dom"/>
</dbReference>
<evidence type="ECO:0000259" key="5">
    <source>
        <dbReference type="PROSITE" id="PS50835"/>
    </source>
</evidence>
<dbReference type="InterPro" id="IPR050488">
    <property type="entry name" value="Ig_Fc_receptor"/>
</dbReference>
<evidence type="ECO:0000256" key="1">
    <source>
        <dbReference type="ARBA" id="ARBA00022729"/>
    </source>
</evidence>
<gene>
    <name evidence="6" type="ORF">EPR50_G00195970</name>
</gene>
<dbReference type="GO" id="GO:0006955">
    <property type="term" value="P:immune response"/>
    <property type="evidence" value="ECO:0007669"/>
    <property type="project" value="TreeGrafter"/>
</dbReference>
<dbReference type="InterPro" id="IPR036179">
    <property type="entry name" value="Ig-like_dom_sf"/>
</dbReference>
<feature type="transmembrane region" description="Helical" evidence="4">
    <location>
        <begin position="260"/>
        <end position="283"/>
    </location>
</feature>
<dbReference type="EMBL" id="SCKG01000019">
    <property type="protein sequence ID" value="TDG99625.1"/>
    <property type="molecule type" value="Genomic_DNA"/>
</dbReference>
<evidence type="ECO:0000313" key="6">
    <source>
        <dbReference type="EMBL" id="TDG99625.1"/>
    </source>
</evidence>
<dbReference type="SUPFAM" id="SSF48726">
    <property type="entry name" value="Immunoglobulin"/>
    <property type="match status" value="2"/>
</dbReference>
<feature type="compositionally biased region" description="Polar residues" evidence="3">
    <location>
        <begin position="345"/>
        <end position="357"/>
    </location>
</feature>
<dbReference type="Pfam" id="PF13895">
    <property type="entry name" value="Ig_2"/>
    <property type="match status" value="1"/>
</dbReference>
<organism evidence="6 7">
    <name type="scientific">Perca flavescens</name>
    <name type="common">American yellow perch</name>
    <name type="synonym">Morone flavescens</name>
    <dbReference type="NCBI Taxonomy" id="8167"/>
    <lineage>
        <taxon>Eukaryota</taxon>
        <taxon>Metazoa</taxon>
        <taxon>Chordata</taxon>
        <taxon>Craniata</taxon>
        <taxon>Vertebrata</taxon>
        <taxon>Euteleostomi</taxon>
        <taxon>Actinopterygii</taxon>
        <taxon>Neopterygii</taxon>
        <taxon>Teleostei</taxon>
        <taxon>Neoteleostei</taxon>
        <taxon>Acanthomorphata</taxon>
        <taxon>Eupercaria</taxon>
        <taxon>Perciformes</taxon>
        <taxon>Percoidei</taxon>
        <taxon>Percidae</taxon>
        <taxon>Percinae</taxon>
        <taxon>Perca</taxon>
    </lineage>
</organism>
<feature type="compositionally biased region" description="Basic and acidic residues" evidence="3">
    <location>
        <begin position="328"/>
        <end position="342"/>
    </location>
</feature>
<evidence type="ECO:0000256" key="3">
    <source>
        <dbReference type="SAM" id="MobiDB-lite"/>
    </source>
</evidence>
<keyword evidence="4" id="KW-0812">Transmembrane</keyword>
<feature type="region of interest" description="Disordered" evidence="3">
    <location>
        <begin position="328"/>
        <end position="357"/>
    </location>
</feature>
<keyword evidence="7" id="KW-1185">Reference proteome</keyword>
<keyword evidence="1" id="KW-0732">Signal</keyword>
<dbReference type="GO" id="GO:0004888">
    <property type="term" value="F:transmembrane signaling receptor activity"/>
    <property type="evidence" value="ECO:0007669"/>
    <property type="project" value="TreeGrafter"/>
</dbReference>
<dbReference type="InterPro" id="IPR013783">
    <property type="entry name" value="Ig-like_fold"/>
</dbReference>
<dbReference type="SMART" id="SM00409">
    <property type="entry name" value="IG"/>
    <property type="match status" value="2"/>
</dbReference>
<keyword evidence="4" id="KW-0472">Membrane</keyword>
<evidence type="ECO:0000313" key="7">
    <source>
        <dbReference type="Proteomes" id="UP000295070"/>
    </source>
</evidence>
<dbReference type="STRING" id="8167.A0A484C7V7"/>
<dbReference type="GO" id="GO:0007166">
    <property type="term" value="P:cell surface receptor signaling pathway"/>
    <property type="evidence" value="ECO:0007669"/>
    <property type="project" value="TreeGrafter"/>
</dbReference>
<reference evidence="6 7" key="1">
    <citation type="submission" date="2019-01" db="EMBL/GenBank/DDBJ databases">
        <title>A chromosome-scale genome assembly of the yellow perch, Perca flavescens.</title>
        <authorList>
            <person name="Feron R."/>
            <person name="Morvezen R."/>
            <person name="Bestin A."/>
            <person name="Haffray P."/>
            <person name="Klopp C."/>
            <person name="Zahm M."/>
            <person name="Cabau C."/>
            <person name="Roques C."/>
            <person name="Donnadieu C."/>
            <person name="Bouchez O."/>
            <person name="Christie M."/>
            <person name="Larson W."/>
            <person name="Guiguen Y."/>
        </authorList>
    </citation>
    <scope>NUCLEOTIDE SEQUENCE [LARGE SCALE GENOMIC DNA]</scope>
    <source>
        <strain evidence="6">YP-PL-M2</strain>
        <tissue evidence="6">Blood</tissue>
    </source>
</reference>
<keyword evidence="4" id="KW-1133">Transmembrane helix</keyword>
<dbReference type="AlphaFoldDB" id="A0A484C7V7"/>
<dbReference type="Gene3D" id="2.60.40.10">
    <property type="entry name" value="Immunoglobulins"/>
    <property type="match status" value="2"/>
</dbReference>
<evidence type="ECO:0000256" key="2">
    <source>
        <dbReference type="ARBA" id="ARBA00023157"/>
    </source>
</evidence>
<feature type="domain" description="Ig-like" evidence="5">
    <location>
        <begin position="108"/>
        <end position="203"/>
    </location>
</feature>
<proteinExistence type="predicted"/>
<evidence type="ECO:0000256" key="4">
    <source>
        <dbReference type="SAM" id="Phobius"/>
    </source>
</evidence>
<dbReference type="GO" id="GO:0009897">
    <property type="term" value="C:external side of plasma membrane"/>
    <property type="evidence" value="ECO:0007669"/>
    <property type="project" value="TreeGrafter"/>
</dbReference>
<sequence length="357" mass="39874">MSEVIMYLIVSVSLMSDEISNFILALLYHGHAQDAVLTIEPNLSTLFTGESVTFICDMREGEDTDWQYSFLMDGRVFVSDSNKRYTLQQLATGHSGVYQCFGEHKILPPFRKESNKFSLTVSDRDVILETPASTLFEGESVTLRCRHRTPTEEKNAVFYKDGSTIQIDTNHQSLIISKNTVQVKSDWSSYMCKFEDEESEPIKLKLEPQPKAQLSKDVSAEGSVTLTCSVNPSSSSSSSGGRGEPVYYTEYSDPVEISPFPVLLIVGLVGRVLLILLLLLFLYRYRKSNDLCFSRSQSTNQSHATDHMTNEVEASLLHGDACLYETIKGPEEPEHGRNKEPEDSLYSNVTIGSAAAQ</sequence>
<name>A0A484C7V7_PERFV</name>
<keyword evidence="2" id="KW-1015">Disulfide bond</keyword>
<comment type="caution">
    <text evidence="6">The sequence shown here is derived from an EMBL/GenBank/DDBJ whole genome shotgun (WGS) entry which is preliminary data.</text>
</comment>
<dbReference type="PROSITE" id="PS50835">
    <property type="entry name" value="IG_LIKE"/>
    <property type="match status" value="1"/>
</dbReference>
<dbReference type="PANTHER" id="PTHR11481">
    <property type="entry name" value="IMMUNOGLOBULIN FC RECEPTOR"/>
    <property type="match status" value="1"/>
</dbReference>
<accession>A0A484C7V7</accession>
<protein>
    <recommendedName>
        <fullName evidence="5">Ig-like domain-containing protein</fullName>
    </recommendedName>
</protein>
<dbReference type="PANTHER" id="PTHR11481:SF64">
    <property type="entry name" value="FC RECEPTOR-LIKE PROTEIN 4"/>
    <property type="match status" value="1"/>
</dbReference>